<evidence type="ECO:0000256" key="1">
    <source>
        <dbReference type="SAM" id="MobiDB-lite"/>
    </source>
</evidence>
<evidence type="ECO:0000313" key="3">
    <source>
        <dbReference type="Proteomes" id="UP000041254"/>
    </source>
</evidence>
<feature type="compositionally biased region" description="Polar residues" evidence="1">
    <location>
        <begin position="425"/>
        <end position="434"/>
    </location>
</feature>
<feature type="region of interest" description="Disordered" evidence="1">
    <location>
        <begin position="42"/>
        <end position="216"/>
    </location>
</feature>
<feature type="compositionally biased region" description="Pro residues" evidence="1">
    <location>
        <begin position="746"/>
        <end position="758"/>
    </location>
</feature>
<dbReference type="OMA" id="HANEECD"/>
<feature type="compositionally biased region" description="Polar residues" evidence="1">
    <location>
        <begin position="174"/>
        <end position="188"/>
    </location>
</feature>
<feature type="region of interest" description="Disordered" evidence="1">
    <location>
        <begin position="246"/>
        <end position="405"/>
    </location>
</feature>
<protein>
    <submittedName>
        <fullName evidence="2">Uncharacterized protein</fullName>
    </submittedName>
</protein>
<proteinExistence type="predicted"/>
<dbReference type="AlphaFoldDB" id="A0A0G4EVB6"/>
<sequence>MAHPAGSDAGSVAGRSGRGEVISLMQTVGEIVRQPQSFMERLEGFLPATQPAEPTKTSPVSPPKKRSSLSSLPSFPLGSLAEEVPASSSAEESPETEESERSVERGPVARMGDRVTNLITGALDNIGLGSQTTPEKAESPPRPSLSVAPPPPPPPPRLEEKRRSSTDKDIRPSVFSQVSTYAPTQMFRQSVAAREEADEPSMSSSEAEGETETGVFQLRRFLPQQLFAAALTAKDSFPSLPELKNVAERDESLSSASFTPSSERQTRAAKAQASRPTSPPVRVPPLKLHTRGTAPKDEKISPIKTVIRAKEQVSPPRPITKAAASTAKEQLAPAESATAEEPSGMPSRTQSVPFKTGRSRESLQSQHRYYTAKSPTSLTDRDRRLSGRRRMTADPPAHLTSMHAMSFKTYTDEAPIMADEAFESLPSSEATSHQPLEVETKEEAAIDHQAELVSESASDTRREIIQAPASSEQQAPPVGPIPPRKDVWLPEAKTEKIDEAPPALPIHSRPTDDGVAARVEKEAGKEVNEAAPEDAEAKFSDQVVAVGESERERAEDTDEAPQQLEEPQPAVKAASLIPLVVEQDLQTGTKDVAEVPEQHQSDKAEYTDEVPQQPEGPPPAADAAFAPIAAAAIPAKAEPVLEVERKGSADVLETRGDLRAALPLPPPSPPESEASHEGDKSVAAEERSGSDDSVPPPPQPAPYAQEPIEVAAAPAAHPPRLPSPSASPSSSIETSSRRSLPSQSRRPPPLPPPAPPQAPDEAVSLSSHGSLSMQDEGDSG</sequence>
<dbReference type="EMBL" id="CDMY01000324">
    <property type="protein sequence ID" value="CEM02336.1"/>
    <property type="molecule type" value="Genomic_DNA"/>
</dbReference>
<name>A0A0G4EVB6_VITBC</name>
<accession>A0A0G4EVB6</accession>
<feature type="compositionally biased region" description="Basic and acidic residues" evidence="1">
    <location>
        <begin position="518"/>
        <end position="528"/>
    </location>
</feature>
<feature type="compositionally biased region" description="Low complexity" evidence="1">
    <location>
        <begin position="723"/>
        <end position="745"/>
    </location>
</feature>
<feature type="compositionally biased region" description="Low complexity" evidence="1">
    <location>
        <begin position="702"/>
        <end position="715"/>
    </location>
</feature>
<dbReference type="VEuPathDB" id="CryptoDB:Vbra_8295"/>
<feature type="region of interest" description="Disordered" evidence="1">
    <location>
        <begin position="495"/>
        <end position="571"/>
    </location>
</feature>
<dbReference type="InParanoid" id="A0A0G4EVB6"/>
<evidence type="ECO:0000313" key="2">
    <source>
        <dbReference type="EMBL" id="CEM02336.1"/>
    </source>
</evidence>
<feature type="compositionally biased region" description="Low complexity" evidence="1">
    <location>
        <begin position="68"/>
        <end position="91"/>
    </location>
</feature>
<gene>
    <name evidence="2" type="ORF">Vbra_8295</name>
</gene>
<reference evidence="2 3" key="1">
    <citation type="submission" date="2014-11" db="EMBL/GenBank/DDBJ databases">
        <authorList>
            <person name="Zhu J."/>
            <person name="Qi W."/>
            <person name="Song R."/>
        </authorList>
    </citation>
    <scope>NUCLEOTIDE SEQUENCE [LARGE SCALE GENOMIC DNA]</scope>
</reference>
<feature type="compositionally biased region" description="Basic and acidic residues" evidence="1">
    <location>
        <begin position="157"/>
        <end position="171"/>
    </location>
</feature>
<feature type="compositionally biased region" description="Basic and acidic residues" evidence="1">
    <location>
        <begin position="591"/>
        <end position="606"/>
    </location>
</feature>
<organism evidence="2 3">
    <name type="scientific">Vitrella brassicaformis (strain CCMP3155)</name>
    <dbReference type="NCBI Taxonomy" id="1169540"/>
    <lineage>
        <taxon>Eukaryota</taxon>
        <taxon>Sar</taxon>
        <taxon>Alveolata</taxon>
        <taxon>Colpodellida</taxon>
        <taxon>Vitrellaceae</taxon>
        <taxon>Vitrella</taxon>
    </lineage>
</organism>
<feature type="region of interest" description="Disordered" evidence="1">
    <location>
        <begin position="421"/>
        <end position="444"/>
    </location>
</feature>
<feature type="region of interest" description="Disordered" evidence="1">
    <location>
        <begin position="585"/>
        <end position="626"/>
    </location>
</feature>
<feature type="compositionally biased region" description="Polar residues" evidence="1">
    <location>
        <begin position="362"/>
        <end position="376"/>
    </location>
</feature>
<feature type="compositionally biased region" description="Low complexity" evidence="1">
    <location>
        <begin position="332"/>
        <end position="343"/>
    </location>
</feature>
<feature type="region of interest" description="Disordered" evidence="1">
    <location>
        <begin position="467"/>
        <end position="486"/>
    </location>
</feature>
<feature type="region of interest" description="Disordered" evidence="1">
    <location>
        <begin position="652"/>
        <end position="780"/>
    </location>
</feature>
<feature type="compositionally biased region" description="Pro residues" evidence="1">
    <location>
        <begin position="140"/>
        <end position="156"/>
    </location>
</feature>
<keyword evidence="3" id="KW-1185">Reference proteome</keyword>
<feature type="compositionally biased region" description="Polar residues" evidence="1">
    <location>
        <begin position="764"/>
        <end position="773"/>
    </location>
</feature>
<feature type="compositionally biased region" description="Polar residues" evidence="1">
    <location>
        <begin position="253"/>
        <end position="263"/>
    </location>
</feature>
<dbReference type="Proteomes" id="UP000041254">
    <property type="component" value="Unassembled WGS sequence"/>
</dbReference>
<feature type="compositionally biased region" description="Basic and acidic residues" evidence="1">
    <location>
        <begin position="673"/>
        <end position="690"/>
    </location>
</feature>